<dbReference type="KEGG" id="cprv:CYPRO_1877"/>
<dbReference type="SUPFAM" id="SSF143243">
    <property type="entry name" value="Nqo5-like"/>
    <property type="match status" value="1"/>
</dbReference>
<keyword evidence="3" id="KW-1278">Translocase</keyword>
<comment type="function">
    <text evidence="3">NDH-1 shuttles electrons from NADH, via FMN and iron-sulfur (Fe-S) centers, to quinones in the respiratory chain. The immediate electron acceptor for the enzyme in this species is believed to be ubiquinone. Couples the redox reaction to proton translocation (for every two electrons transferred, four hydrogen ions are translocated across the cytoplasmic membrane), and thus conserves the redox energy in a proton gradient.</text>
</comment>
<keyword evidence="3" id="KW-0520">NAD</keyword>
<reference evidence="5 6" key="1">
    <citation type="submission" date="2018-03" db="EMBL/GenBank/DDBJ databases">
        <title>Phenotypic and genomic properties of Cyclonatronum proteinivorum gen. nov., sp. nov., a haloalkaliphilic bacteroidete from soda lakes possessing Na+-translocating rhodopsin.</title>
        <authorList>
            <person name="Toshchakov S.V."/>
            <person name="Korzhenkov A."/>
            <person name="Samarov N.I."/>
            <person name="Kublanov I.V."/>
            <person name="Muntyan M.S."/>
            <person name="Sorokin D.Y."/>
        </authorList>
    </citation>
    <scope>NUCLEOTIDE SEQUENCE [LARGE SCALE GENOMIC DNA]</scope>
    <source>
        <strain evidence="5 6">Omega</strain>
    </source>
</reference>
<organism evidence="5 6">
    <name type="scientific">Cyclonatronum proteinivorum</name>
    <dbReference type="NCBI Taxonomy" id="1457365"/>
    <lineage>
        <taxon>Bacteria</taxon>
        <taxon>Pseudomonadati</taxon>
        <taxon>Balneolota</taxon>
        <taxon>Balneolia</taxon>
        <taxon>Balneolales</taxon>
        <taxon>Cyclonatronaceae</taxon>
        <taxon>Cyclonatronum</taxon>
    </lineage>
</organism>
<keyword evidence="3" id="KW-0472">Membrane</keyword>
<dbReference type="GO" id="GO:0008137">
    <property type="term" value="F:NADH dehydrogenase (ubiquinone) activity"/>
    <property type="evidence" value="ECO:0007669"/>
    <property type="project" value="InterPro"/>
</dbReference>
<dbReference type="OrthoDB" id="9803286at2"/>
<sequence>MRRKELIPGIIEDLREKFGEAILETTEHAGDQITRIALGSIHDVCKYLKENHHFVYLVDMIATDRFTAEDRFEVIYHMVSLKTGARLFIRTWVSEENPVVPTVTDIWQGANWNEREAWDMFGIKFHGHPDLRRMFMPEDFQYHPLRKEFPLLGIPGSLSLPTTTPDSE</sequence>
<accession>A0A345UKX5</accession>
<dbReference type="InterPro" id="IPR037232">
    <property type="entry name" value="NADH_quin_OxRdtase_su_C/D-like"/>
</dbReference>
<evidence type="ECO:0000256" key="1">
    <source>
        <dbReference type="ARBA" id="ARBA00007569"/>
    </source>
</evidence>
<dbReference type="EC" id="7.1.1.-" evidence="3"/>
<dbReference type="AlphaFoldDB" id="A0A345UKX5"/>
<comment type="subunit">
    <text evidence="3">NDH-1 is composed of 14 different subunits. Subunits NuoB, C, D, E, F, and G constitute the peripheral sector of the complex.</text>
</comment>
<dbReference type="InterPro" id="IPR010218">
    <property type="entry name" value="NADH_DH_suC"/>
</dbReference>
<protein>
    <recommendedName>
        <fullName evidence="3">NADH-quinone oxidoreductase subunit C</fullName>
        <ecNumber evidence="3">7.1.1.-</ecNumber>
    </recommendedName>
    <alternativeName>
        <fullName evidence="3">NADH dehydrogenase I subunit C</fullName>
    </alternativeName>
    <alternativeName>
        <fullName evidence="3">NDH-1 subunit C</fullName>
    </alternativeName>
</protein>
<proteinExistence type="inferred from homology"/>
<comment type="similarity">
    <text evidence="1 3">Belongs to the complex I 30 kDa subunit family.</text>
</comment>
<dbReference type="Pfam" id="PF00329">
    <property type="entry name" value="Complex1_30kDa"/>
    <property type="match status" value="1"/>
</dbReference>
<dbReference type="GO" id="GO:0005886">
    <property type="term" value="C:plasma membrane"/>
    <property type="evidence" value="ECO:0007669"/>
    <property type="project" value="UniProtKB-SubCell"/>
</dbReference>
<evidence type="ECO:0000256" key="2">
    <source>
        <dbReference type="ARBA" id="ARBA00022448"/>
    </source>
</evidence>
<feature type="domain" description="NADH:ubiquinone oxidoreductase 30kDa subunit" evidence="4">
    <location>
        <begin position="39"/>
        <end position="151"/>
    </location>
</feature>
<evidence type="ECO:0000313" key="6">
    <source>
        <dbReference type="Proteomes" id="UP000254808"/>
    </source>
</evidence>
<dbReference type="RefSeq" id="WP_114984354.1">
    <property type="nucleotide sequence ID" value="NZ_CP027806.1"/>
</dbReference>
<keyword evidence="6" id="KW-1185">Reference proteome</keyword>
<dbReference type="NCBIfam" id="TIGR01961">
    <property type="entry name" value="NuoC_fam"/>
    <property type="match status" value="1"/>
</dbReference>
<dbReference type="GO" id="GO:0048038">
    <property type="term" value="F:quinone binding"/>
    <property type="evidence" value="ECO:0007669"/>
    <property type="project" value="UniProtKB-KW"/>
</dbReference>
<dbReference type="Proteomes" id="UP000254808">
    <property type="component" value="Chromosome"/>
</dbReference>
<dbReference type="EMBL" id="CP027806">
    <property type="protein sequence ID" value="AXJ01127.1"/>
    <property type="molecule type" value="Genomic_DNA"/>
</dbReference>
<dbReference type="GO" id="GO:0050136">
    <property type="term" value="F:NADH dehydrogenase (quinone) (non-electrogenic) activity"/>
    <property type="evidence" value="ECO:0007669"/>
    <property type="project" value="UniProtKB-UniRule"/>
</dbReference>
<dbReference type="InterPro" id="IPR001268">
    <property type="entry name" value="NADH_UbQ_OxRdtase_30kDa_su"/>
</dbReference>
<dbReference type="PANTHER" id="PTHR10884">
    <property type="entry name" value="NADH DEHYDROGENASE UBIQUINONE IRON-SULFUR PROTEIN 3"/>
    <property type="match status" value="1"/>
</dbReference>
<evidence type="ECO:0000313" key="5">
    <source>
        <dbReference type="EMBL" id="AXJ01127.1"/>
    </source>
</evidence>
<dbReference type="HAMAP" id="MF_01357">
    <property type="entry name" value="NDH1_NuoC"/>
    <property type="match status" value="1"/>
</dbReference>
<keyword evidence="3" id="KW-0830">Ubiquinone</keyword>
<evidence type="ECO:0000259" key="4">
    <source>
        <dbReference type="Pfam" id="PF00329"/>
    </source>
</evidence>
<keyword evidence="3" id="KW-0874">Quinone</keyword>
<name>A0A345UKX5_9BACT</name>
<keyword evidence="2 3" id="KW-0813">Transport</keyword>
<keyword evidence="3" id="KW-1003">Cell membrane</keyword>
<dbReference type="PANTHER" id="PTHR10884:SF14">
    <property type="entry name" value="NADH DEHYDROGENASE [UBIQUINONE] IRON-SULFUR PROTEIN 3, MITOCHONDRIAL"/>
    <property type="match status" value="1"/>
</dbReference>
<gene>
    <name evidence="3" type="primary">nuoC</name>
    <name evidence="5" type="ORF">CYPRO_1877</name>
</gene>
<comment type="catalytic activity">
    <reaction evidence="3">
        <text>a quinone + NADH + 5 H(+)(in) = a quinol + NAD(+) + 4 H(+)(out)</text>
        <dbReference type="Rhea" id="RHEA:57888"/>
        <dbReference type="ChEBI" id="CHEBI:15378"/>
        <dbReference type="ChEBI" id="CHEBI:24646"/>
        <dbReference type="ChEBI" id="CHEBI:57540"/>
        <dbReference type="ChEBI" id="CHEBI:57945"/>
        <dbReference type="ChEBI" id="CHEBI:132124"/>
    </reaction>
</comment>
<comment type="subcellular location">
    <subcellularLocation>
        <location evidence="3">Cell membrane</location>
        <topology evidence="3">Peripheral membrane protein</topology>
        <orientation evidence="3">Cytoplasmic side</orientation>
    </subcellularLocation>
</comment>
<dbReference type="Gene3D" id="3.30.460.80">
    <property type="entry name" value="NADH:ubiquinone oxidoreductase, 30kDa subunit"/>
    <property type="match status" value="1"/>
</dbReference>
<evidence type="ECO:0000256" key="3">
    <source>
        <dbReference type="HAMAP-Rule" id="MF_01357"/>
    </source>
</evidence>